<organism evidence="2 3">
    <name type="scientific">Pyronema omphalodes (strain CBS 100304)</name>
    <name type="common">Pyronema confluens</name>
    <dbReference type="NCBI Taxonomy" id="1076935"/>
    <lineage>
        <taxon>Eukaryota</taxon>
        <taxon>Fungi</taxon>
        <taxon>Dikarya</taxon>
        <taxon>Ascomycota</taxon>
        <taxon>Pezizomycotina</taxon>
        <taxon>Pezizomycetes</taxon>
        <taxon>Pezizales</taxon>
        <taxon>Pyronemataceae</taxon>
        <taxon>Pyronema</taxon>
    </lineage>
</organism>
<sequence>MLCGAIMAPSRLDDRNKAPDVREAWRKFFHEKRELIIRSFEKTGIALPMDGSMGSDIPISSFTPDKISKLSFGRYCTHYESQKKADRPRTKRQLRLKRQRVYGP</sequence>
<evidence type="ECO:0000256" key="1">
    <source>
        <dbReference type="SAM" id="MobiDB-lite"/>
    </source>
</evidence>
<feature type="compositionally biased region" description="Basic residues" evidence="1">
    <location>
        <begin position="89"/>
        <end position="104"/>
    </location>
</feature>
<keyword evidence="3" id="KW-1185">Reference proteome</keyword>
<feature type="region of interest" description="Disordered" evidence="1">
    <location>
        <begin position="81"/>
        <end position="104"/>
    </location>
</feature>
<accession>U4L3E4</accession>
<protein>
    <submittedName>
        <fullName evidence="2">Uncharacterized protein</fullName>
    </submittedName>
</protein>
<dbReference type="AlphaFoldDB" id="U4L3E4"/>
<reference evidence="2 3" key="1">
    <citation type="journal article" date="2013" name="PLoS Genet.">
        <title>The genome and development-dependent transcriptomes of Pyronema confluens: a window into fungal evolution.</title>
        <authorList>
            <person name="Traeger S."/>
            <person name="Altegoer F."/>
            <person name="Freitag M."/>
            <person name="Gabaldon T."/>
            <person name="Kempken F."/>
            <person name="Kumar A."/>
            <person name="Marcet-Houben M."/>
            <person name="Poggeler S."/>
            <person name="Stajich J.E."/>
            <person name="Nowrousian M."/>
        </authorList>
    </citation>
    <scope>NUCLEOTIDE SEQUENCE [LARGE SCALE GENOMIC DNA]</scope>
    <source>
        <strain evidence="3">CBS 100304</strain>
        <tissue evidence="2">Vegetative mycelium</tissue>
    </source>
</reference>
<dbReference type="EMBL" id="HF935591">
    <property type="protein sequence ID" value="CCX11096.1"/>
    <property type="molecule type" value="Genomic_DNA"/>
</dbReference>
<name>U4L3E4_PYROM</name>
<proteinExistence type="predicted"/>
<dbReference type="Proteomes" id="UP000018144">
    <property type="component" value="Unassembled WGS sequence"/>
</dbReference>
<gene>
    <name evidence="2" type="ORF">PCON_10690</name>
</gene>
<dbReference type="OrthoDB" id="5427804at2759"/>
<evidence type="ECO:0000313" key="2">
    <source>
        <dbReference type="EMBL" id="CCX11096.1"/>
    </source>
</evidence>
<evidence type="ECO:0000313" key="3">
    <source>
        <dbReference type="Proteomes" id="UP000018144"/>
    </source>
</evidence>